<dbReference type="SUPFAM" id="SSF52047">
    <property type="entry name" value="RNI-like"/>
    <property type="match status" value="2"/>
</dbReference>
<evidence type="ECO:0000313" key="1">
    <source>
        <dbReference type="EMBL" id="KAI9561536.1"/>
    </source>
</evidence>
<dbReference type="InterPro" id="IPR032675">
    <property type="entry name" value="LRR_dom_sf"/>
</dbReference>
<evidence type="ECO:0000313" key="2">
    <source>
        <dbReference type="Proteomes" id="UP000820818"/>
    </source>
</evidence>
<organism evidence="1 2">
    <name type="scientific">Daphnia sinensis</name>
    <dbReference type="NCBI Taxonomy" id="1820382"/>
    <lineage>
        <taxon>Eukaryota</taxon>
        <taxon>Metazoa</taxon>
        <taxon>Ecdysozoa</taxon>
        <taxon>Arthropoda</taxon>
        <taxon>Crustacea</taxon>
        <taxon>Branchiopoda</taxon>
        <taxon>Diplostraca</taxon>
        <taxon>Cladocera</taxon>
        <taxon>Anomopoda</taxon>
        <taxon>Daphniidae</taxon>
        <taxon>Daphnia</taxon>
        <taxon>Daphnia similis group</taxon>
    </lineage>
</organism>
<protein>
    <recommendedName>
        <fullName evidence="3">F-box domain-containing protein</fullName>
    </recommendedName>
</protein>
<dbReference type="AlphaFoldDB" id="A0AAD5LF22"/>
<dbReference type="Proteomes" id="UP000820818">
    <property type="component" value="Linkage Group LG3"/>
</dbReference>
<comment type="caution">
    <text evidence="1">The sequence shown here is derived from an EMBL/GenBank/DDBJ whole genome shotgun (WGS) entry which is preliminary data.</text>
</comment>
<gene>
    <name evidence="1" type="ORF">GHT06_012495</name>
</gene>
<dbReference type="EMBL" id="WJBH02000003">
    <property type="protein sequence ID" value="KAI9561536.1"/>
    <property type="molecule type" value="Genomic_DNA"/>
</dbReference>
<sequence length="620" mass="72442">MDKIFLPDDIYHYLTTYLNPEDCMSLCLSRVFKRYADFYSRSRVWKFSWRYSLKPNICQKYFSTYLKSCDVHVLDFSHCFWLPEATLLQSCLSPRLSYLKELNLSDTQLSLTSIILHVLPQCQSLTKLSANILEPTWEAFNGKLQGYAADTFKENFKKLTHLKFYVLDGSSPLIWLLLFRVFGWCKDCVELHIKLFEQPRRNDRNLVLEDEEASNAVVSLAKENLYDGMKWMISLKSIVILKESSDSCLNDFCRWLLLELNPPGLEKIWIQSVKHIGAKYKPGPVLSCFYLGRSPVSRNFFSQMTHLVEMTITCNLILPRLRFFKGNFSSVSTLDKFCRNHPQLEHLHFADRVFGGNRRKKPLTFQCQWALSQLRTLIFARRRPHQDVLIKFMDSCSNLEELQIGEFCYYGMLIFGRQSPVRDSFECLAKQQHLRKLSLNSIEFIDGSFIERILENCQKLESLHLAGQFFESRVTFHHDLCKYLPLGKHLRDLRIQREEMSESVLMELISAAGSCPSLERLMIRQYKGDSVNKELHSILPQCLIDLVSVRLPRLLAFCLIFRLQRKTIIAITDAFRENILPIRPSFWFFVNDALPCEINVPRIHFEGFIEPNCDSIPVFG</sequence>
<accession>A0AAD5LF22</accession>
<reference evidence="1 2" key="1">
    <citation type="submission" date="2022-05" db="EMBL/GenBank/DDBJ databases">
        <title>A multi-omics perspective on studying reproductive biology in Daphnia sinensis.</title>
        <authorList>
            <person name="Jia J."/>
        </authorList>
    </citation>
    <scope>NUCLEOTIDE SEQUENCE [LARGE SCALE GENOMIC DNA]</scope>
    <source>
        <strain evidence="1 2">WSL</strain>
    </source>
</reference>
<proteinExistence type="predicted"/>
<dbReference type="Gene3D" id="3.80.10.10">
    <property type="entry name" value="Ribonuclease Inhibitor"/>
    <property type="match status" value="2"/>
</dbReference>
<evidence type="ECO:0008006" key="3">
    <source>
        <dbReference type="Google" id="ProtNLM"/>
    </source>
</evidence>
<name>A0AAD5LF22_9CRUS</name>
<keyword evidence="2" id="KW-1185">Reference proteome</keyword>